<comment type="caution">
    <text evidence="1">The sequence shown here is derived from an EMBL/GenBank/DDBJ whole genome shotgun (WGS) entry which is preliminary data.</text>
</comment>
<protein>
    <recommendedName>
        <fullName evidence="3">Stage III sporulation protein AG</fullName>
    </recommendedName>
</protein>
<reference evidence="1" key="1">
    <citation type="submission" date="2020-10" db="EMBL/GenBank/DDBJ databases">
        <authorList>
            <person name="Gilroy R."/>
        </authorList>
    </citation>
    <scope>NUCLEOTIDE SEQUENCE</scope>
    <source>
        <strain evidence="1">ChiGjej1B1-19959</strain>
    </source>
</reference>
<sequence>MELLQKLKGRLKAEKKMWIPVCIGILAVLLLVLSELLPASTQDENEAGVQQGDLTAYCESLEERLSATIASVQNVGRVRVMLTLSSGGTTEYATDGRSQINRQAESYSENRETEYVLLDRGGQDAGMVLRTTQPSVQGVIVVCDGADDPQVASAVTEAVCASLGVGADRVSILKMQPEEESA</sequence>
<evidence type="ECO:0008006" key="3">
    <source>
        <dbReference type="Google" id="ProtNLM"/>
    </source>
</evidence>
<reference evidence="1" key="2">
    <citation type="journal article" date="2021" name="PeerJ">
        <title>Extensive microbial diversity within the chicken gut microbiome revealed by metagenomics and culture.</title>
        <authorList>
            <person name="Gilroy R."/>
            <person name="Ravi A."/>
            <person name="Getino M."/>
            <person name="Pursley I."/>
            <person name="Horton D.L."/>
            <person name="Alikhan N.F."/>
            <person name="Baker D."/>
            <person name="Gharbi K."/>
            <person name="Hall N."/>
            <person name="Watson M."/>
            <person name="Adriaenssens E.M."/>
            <person name="Foster-Nyarko E."/>
            <person name="Jarju S."/>
            <person name="Secka A."/>
            <person name="Antonio M."/>
            <person name="Oren A."/>
            <person name="Chaudhuri R.R."/>
            <person name="La Ragione R."/>
            <person name="Hildebrand F."/>
            <person name="Pallen M.J."/>
        </authorList>
    </citation>
    <scope>NUCLEOTIDE SEQUENCE</scope>
    <source>
        <strain evidence="1">ChiGjej1B1-19959</strain>
    </source>
</reference>
<proteinExistence type="predicted"/>
<gene>
    <name evidence="1" type="ORF">IAC53_07875</name>
</gene>
<accession>A0A9D1LEF5</accession>
<dbReference type="Proteomes" id="UP000824071">
    <property type="component" value="Unassembled WGS sequence"/>
</dbReference>
<organism evidence="1 2">
    <name type="scientific">Candidatus Fimenecus excrementigallinarum</name>
    <dbReference type="NCBI Taxonomy" id="2840816"/>
    <lineage>
        <taxon>Bacteria</taxon>
        <taxon>Bacillati</taxon>
        <taxon>Bacillota</taxon>
        <taxon>Clostridia</taxon>
        <taxon>Candidatus Fimenecus</taxon>
    </lineage>
</organism>
<evidence type="ECO:0000313" key="1">
    <source>
        <dbReference type="EMBL" id="HIU36505.1"/>
    </source>
</evidence>
<name>A0A9D1LEF5_9FIRM</name>
<dbReference type="EMBL" id="DVMW01000043">
    <property type="protein sequence ID" value="HIU36505.1"/>
    <property type="molecule type" value="Genomic_DNA"/>
</dbReference>
<dbReference type="AlphaFoldDB" id="A0A9D1LEF5"/>
<evidence type="ECO:0000313" key="2">
    <source>
        <dbReference type="Proteomes" id="UP000824071"/>
    </source>
</evidence>